<dbReference type="OrthoDB" id="4161734at2759"/>
<dbReference type="InterPro" id="IPR010730">
    <property type="entry name" value="HET"/>
</dbReference>
<dbReference type="PANTHER" id="PTHR24148">
    <property type="entry name" value="ANKYRIN REPEAT DOMAIN-CONTAINING PROTEIN 39 HOMOLOG-RELATED"/>
    <property type="match status" value="1"/>
</dbReference>
<dbReference type="STRING" id="212818.A0A0D1XJ12"/>
<dbReference type="EMBL" id="KN847526">
    <property type="protein sequence ID" value="KIV88176.1"/>
    <property type="molecule type" value="Genomic_DNA"/>
</dbReference>
<evidence type="ECO:0000313" key="3">
    <source>
        <dbReference type="Proteomes" id="UP000054302"/>
    </source>
</evidence>
<proteinExistence type="predicted"/>
<dbReference type="GeneID" id="27326942"/>
<organism evidence="2 3">
    <name type="scientific">Exophiala mesophila</name>
    <name type="common">Black yeast-like fungus</name>
    <dbReference type="NCBI Taxonomy" id="212818"/>
    <lineage>
        <taxon>Eukaryota</taxon>
        <taxon>Fungi</taxon>
        <taxon>Dikarya</taxon>
        <taxon>Ascomycota</taxon>
        <taxon>Pezizomycotina</taxon>
        <taxon>Eurotiomycetes</taxon>
        <taxon>Chaetothyriomycetidae</taxon>
        <taxon>Chaetothyriales</taxon>
        <taxon>Herpotrichiellaceae</taxon>
        <taxon>Exophiala</taxon>
    </lineage>
</organism>
<dbReference type="PANTHER" id="PTHR24148:SF73">
    <property type="entry name" value="HET DOMAIN PROTEIN (AFU_ORTHOLOGUE AFUA_8G01020)"/>
    <property type="match status" value="1"/>
</dbReference>
<dbReference type="HOGENOM" id="CLU_004184_7_1_1"/>
<dbReference type="Proteomes" id="UP000054302">
    <property type="component" value="Unassembled WGS sequence"/>
</dbReference>
<dbReference type="OMA" id="NLGWEKR"/>
<protein>
    <recommendedName>
        <fullName evidence="1">Heterokaryon incompatibility domain-containing protein</fullName>
    </recommendedName>
</protein>
<dbReference type="RefSeq" id="XP_016219750.1">
    <property type="nucleotide sequence ID" value="XM_016374206.1"/>
</dbReference>
<dbReference type="AlphaFoldDB" id="A0A0D1XJ12"/>
<accession>A0A0D1XJ12</accession>
<evidence type="ECO:0000313" key="2">
    <source>
        <dbReference type="EMBL" id="KIV88176.1"/>
    </source>
</evidence>
<keyword evidence="3" id="KW-1185">Reference proteome</keyword>
<dbReference type="Pfam" id="PF06985">
    <property type="entry name" value="HET"/>
    <property type="match status" value="1"/>
</dbReference>
<feature type="domain" description="Heterokaryon incompatibility" evidence="1">
    <location>
        <begin position="20"/>
        <end position="159"/>
    </location>
</feature>
<sequence>MDDILQFDLSHARLSQRPQYTALSYSWGSARDISRTDVFVNGQAFSVSINLASALSTLRRQGHQMLWVDAICINQNDPGEKSKEVTRMFSIYRIAAEVVIWLGEGVARDKEVQELQKVAGEISEGVSRAEDDAILKMAIAGLRRLLMAPYWSRVWIIQEVAAARRTRVCWGRYRFELHVLETMIRDYGLSMDEMSASPTLAQQVLFVRSAARAQQKPRLMEILQLSHASQTSVVRDKVYGLLGLASDWRDFVQEPNYSPTVSEESLCLEMTANFLHWYTSLDIILLRSTDKHQEGLPSWCPDYFYFKIDAFDHNLLTYVSGKDANLGWEKRRAFGAAARLNQDAQGSFNVDGRCLCVKGVREGYITMVGAMGDEDQWVGHEPRGLVVQRSASDLVAKAFRRLLLMSHAQTFGHLNGMEFFALLYELPQQYYEQTGHGAVWRWLQQHAGFFRTMGACPSRPTSLNEQDQLPLRIKSSGLMDESRLRAGWKEYSSSSTSSNRRRGVSFEPLLSSISCVLDEGVRLMSIGDGELVGWAHRKTRVGDSIWHLEGCTLPTILRKRAGSGAGAGAGADVKGGECYELIGHCYVDPVLASGRWLAREDKSRLIRLI</sequence>
<name>A0A0D1XJ12_EXOME</name>
<dbReference type="VEuPathDB" id="FungiDB:PV10_09097"/>
<reference evidence="2 3" key="1">
    <citation type="submission" date="2015-01" db="EMBL/GenBank/DDBJ databases">
        <title>The Genome Sequence of Exophiala mesophila CBS40295.</title>
        <authorList>
            <consortium name="The Broad Institute Genomics Platform"/>
            <person name="Cuomo C."/>
            <person name="de Hoog S."/>
            <person name="Gorbushina A."/>
            <person name="Stielow B."/>
            <person name="Teixiera M."/>
            <person name="Abouelleil A."/>
            <person name="Chapman S.B."/>
            <person name="Priest M."/>
            <person name="Young S.K."/>
            <person name="Wortman J."/>
            <person name="Nusbaum C."/>
            <person name="Birren B."/>
        </authorList>
    </citation>
    <scope>NUCLEOTIDE SEQUENCE [LARGE SCALE GENOMIC DNA]</scope>
    <source>
        <strain evidence="2 3">CBS 40295</strain>
    </source>
</reference>
<gene>
    <name evidence="2" type="ORF">PV10_09097</name>
</gene>
<evidence type="ECO:0000259" key="1">
    <source>
        <dbReference type="Pfam" id="PF06985"/>
    </source>
</evidence>
<dbReference type="InterPro" id="IPR052895">
    <property type="entry name" value="HetReg/Transcr_Mod"/>
</dbReference>